<feature type="transmembrane region" description="Helical" evidence="7">
    <location>
        <begin position="99"/>
        <end position="122"/>
    </location>
</feature>
<evidence type="ECO:0000256" key="2">
    <source>
        <dbReference type="ARBA" id="ARBA00005745"/>
    </source>
</evidence>
<feature type="transmembrane region" description="Helical" evidence="7">
    <location>
        <begin position="150"/>
        <end position="168"/>
    </location>
</feature>
<keyword evidence="3" id="KW-1003">Cell membrane</keyword>
<feature type="transmembrane region" description="Helical" evidence="7">
    <location>
        <begin position="297"/>
        <end position="317"/>
    </location>
</feature>
<comment type="subcellular location">
    <subcellularLocation>
        <location evidence="1">Cell membrane</location>
        <topology evidence="1">Multi-pass membrane protein</topology>
    </subcellularLocation>
</comment>
<evidence type="ECO:0000259" key="8">
    <source>
        <dbReference type="Pfam" id="PF00482"/>
    </source>
</evidence>
<evidence type="ECO:0000256" key="1">
    <source>
        <dbReference type="ARBA" id="ARBA00004651"/>
    </source>
</evidence>
<dbReference type="GO" id="GO:0005886">
    <property type="term" value="C:plasma membrane"/>
    <property type="evidence" value="ECO:0007669"/>
    <property type="project" value="UniProtKB-SubCell"/>
</dbReference>
<dbReference type="KEGG" id="clt:CM240_1582"/>
<evidence type="ECO:0000313" key="10">
    <source>
        <dbReference type="Proteomes" id="UP000019426"/>
    </source>
</evidence>
<dbReference type="RefSeq" id="WP_044038066.1">
    <property type="nucleotide sequence ID" value="NZ_HG917868.1"/>
</dbReference>
<dbReference type="eggNOG" id="COG1459">
    <property type="taxonomic scope" value="Bacteria"/>
</dbReference>
<dbReference type="Gene3D" id="1.20.81.30">
    <property type="entry name" value="Type II secretion system (T2SS), domain F"/>
    <property type="match status" value="2"/>
</dbReference>
<dbReference type="Pfam" id="PF00482">
    <property type="entry name" value="T2SSF"/>
    <property type="match status" value="2"/>
</dbReference>
<dbReference type="InterPro" id="IPR018076">
    <property type="entry name" value="T2SS_GspF_dom"/>
</dbReference>
<dbReference type="InterPro" id="IPR003004">
    <property type="entry name" value="GspF/PilC"/>
</dbReference>
<dbReference type="STRING" id="1216932.CM240_1582"/>
<keyword evidence="5 7" id="KW-1133">Transmembrane helix</keyword>
<dbReference type="InterPro" id="IPR042094">
    <property type="entry name" value="T2SS_GspF_sf"/>
</dbReference>
<reference evidence="9 10" key="1">
    <citation type="submission" date="2013-11" db="EMBL/GenBank/DDBJ databases">
        <title>Complete genome sequence of Clostridum sp. M2/40.</title>
        <authorList>
            <person name="Wibberg D."/>
            <person name="Puehler A."/>
            <person name="Schlueter A."/>
        </authorList>
    </citation>
    <scope>NUCLEOTIDE SEQUENCE [LARGE SCALE GENOMIC DNA]</scope>
    <source>
        <strain evidence="10">M2/40</strain>
    </source>
</reference>
<keyword evidence="10" id="KW-1185">Reference proteome</keyword>
<dbReference type="OrthoDB" id="1936008at2"/>
<gene>
    <name evidence="9" type="ORF">CM240_1582</name>
</gene>
<evidence type="ECO:0000256" key="7">
    <source>
        <dbReference type="SAM" id="Phobius"/>
    </source>
</evidence>
<evidence type="ECO:0000256" key="6">
    <source>
        <dbReference type="ARBA" id="ARBA00023136"/>
    </source>
</evidence>
<dbReference type="PANTHER" id="PTHR30012">
    <property type="entry name" value="GENERAL SECRETION PATHWAY PROTEIN"/>
    <property type="match status" value="1"/>
</dbReference>
<evidence type="ECO:0000256" key="5">
    <source>
        <dbReference type="ARBA" id="ARBA00022989"/>
    </source>
</evidence>
<proteinExistence type="inferred from homology"/>
<evidence type="ECO:0000313" key="9">
    <source>
        <dbReference type="EMBL" id="CDM68740.1"/>
    </source>
</evidence>
<keyword evidence="6 7" id="KW-0472">Membrane</keyword>
<evidence type="ECO:0000256" key="4">
    <source>
        <dbReference type="ARBA" id="ARBA00022692"/>
    </source>
</evidence>
<feature type="domain" description="Type II secretion system protein GspF" evidence="8">
    <location>
        <begin position="199"/>
        <end position="317"/>
    </location>
</feature>
<feature type="domain" description="Type II secretion system protein GspF" evidence="8">
    <location>
        <begin position="3"/>
        <end position="123"/>
    </location>
</feature>
<dbReference type="PATRIC" id="fig|1216932.3.peg.1574"/>
<dbReference type="Proteomes" id="UP000019426">
    <property type="component" value="Chromosome M2/40_rep1"/>
</dbReference>
<organism evidence="9 10">
    <name type="scientific">Clostridium bornimense</name>
    <dbReference type="NCBI Taxonomy" id="1216932"/>
    <lineage>
        <taxon>Bacteria</taxon>
        <taxon>Bacillati</taxon>
        <taxon>Bacillota</taxon>
        <taxon>Clostridia</taxon>
        <taxon>Eubacteriales</taxon>
        <taxon>Clostridiaceae</taxon>
        <taxon>Clostridium</taxon>
    </lineage>
</organism>
<dbReference type="HOGENOM" id="CLU_035032_0_0_9"/>
<comment type="similarity">
    <text evidence="2">Belongs to the GSP F family.</text>
</comment>
<dbReference type="PANTHER" id="PTHR30012:SF0">
    <property type="entry name" value="TYPE II SECRETION SYSTEM PROTEIN F-RELATED"/>
    <property type="match status" value="1"/>
</dbReference>
<name>W6SGA2_9CLOT</name>
<evidence type="ECO:0000256" key="3">
    <source>
        <dbReference type="ARBA" id="ARBA00022475"/>
    </source>
</evidence>
<dbReference type="AlphaFoldDB" id="W6SGA2"/>
<dbReference type="EMBL" id="HG917868">
    <property type="protein sequence ID" value="CDM68740.1"/>
    <property type="molecule type" value="Genomic_DNA"/>
</dbReference>
<sequence length="328" mass="37187">MFYQLSILSKAGISIVTSLDIISKQCKNKKFKYILNKINEEILKGNSIYKAFSNRKVFDTYVIQSIKVGEESGSIDKIFNNIYENLESKIKTRKNILQAITYPIVILSICYILFNIIFIIIVPSLSSTITVDKSKISSLVKFSMHFKENYILINFMVFLTGGLLAKIYKKISAKNDKLRIKIPIFGELILSNLRIGIYESLFLLINNGVPITTAIENIVDDCKSNFIRDILNNILIDIKNGNDLATALNKKYIFDDISMVLISTGIESGYLPETIEKVSEMEKENFNMKLDKVVKKIGPIMLVIMGAIVLSIVVSIMETMFSYMEGIM</sequence>
<accession>W6SGA2</accession>
<keyword evidence="4 7" id="KW-0812">Transmembrane</keyword>
<protein>
    <recommendedName>
        <fullName evidence="8">Type II secretion system protein GspF domain-containing protein</fullName>
    </recommendedName>
</protein>
<dbReference type="PRINTS" id="PR00812">
    <property type="entry name" value="BCTERIALGSPF"/>
</dbReference>